<feature type="chain" id="PRO_5003167343" evidence="1">
    <location>
        <begin position="22"/>
        <end position="128"/>
    </location>
</feature>
<gene>
    <name evidence="2" type="ORF">VIBC2010_09722</name>
</gene>
<evidence type="ECO:0000313" key="2">
    <source>
        <dbReference type="EMBL" id="EFP97545.1"/>
    </source>
</evidence>
<dbReference type="RefSeq" id="WP_009600416.1">
    <property type="nucleotide sequence ID" value="NZ_AEIU01000056.1"/>
</dbReference>
<dbReference type="STRING" id="796620.VIBC2010_09722"/>
<dbReference type="Proteomes" id="UP000002943">
    <property type="component" value="Unassembled WGS sequence"/>
</dbReference>
<sequence>MFKFNILPIMLIFIFSSSISAAEEGALVFNERDSSWGYPFVSISNSTQHNVSGRVEFAACFQSTYVTHVGQTWTDDERGICLVTKITAVVATDDGNVEARPYVSTGTSYSSYAVIYRNGNYEVTRVTN</sequence>
<name>E3BHC5_9VIBR</name>
<organism evidence="2 3">
    <name type="scientific">Vibrio caribbeanicus ATCC BAA-2122</name>
    <dbReference type="NCBI Taxonomy" id="796620"/>
    <lineage>
        <taxon>Bacteria</taxon>
        <taxon>Pseudomonadati</taxon>
        <taxon>Pseudomonadota</taxon>
        <taxon>Gammaproteobacteria</taxon>
        <taxon>Vibrionales</taxon>
        <taxon>Vibrionaceae</taxon>
        <taxon>Vibrio</taxon>
    </lineage>
</organism>
<accession>E3BHC5</accession>
<keyword evidence="3" id="KW-1185">Reference proteome</keyword>
<dbReference type="OrthoDB" id="5880027at2"/>
<proteinExistence type="predicted"/>
<dbReference type="eggNOG" id="ENOG5031PJP">
    <property type="taxonomic scope" value="Bacteria"/>
</dbReference>
<dbReference type="AlphaFoldDB" id="E3BHC5"/>
<evidence type="ECO:0000313" key="3">
    <source>
        <dbReference type="Proteomes" id="UP000002943"/>
    </source>
</evidence>
<dbReference type="EMBL" id="AEIU01000056">
    <property type="protein sequence ID" value="EFP97545.1"/>
    <property type="molecule type" value="Genomic_DNA"/>
</dbReference>
<feature type="signal peptide" evidence="1">
    <location>
        <begin position="1"/>
        <end position="21"/>
    </location>
</feature>
<keyword evidence="1" id="KW-0732">Signal</keyword>
<evidence type="ECO:0000256" key="1">
    <source>
        <dbReference type="SAM" id="SignalP"/>
    </source>
</evidence>
<comment type="caution">
    <text evidence="2">The sequence shown here is derived from an EMBL/GenBank/DDBJ whole genome shotgun (WGS) entry which is preliminary data.</text>
</comment>
<protein>
    <submittedName>
        <fullName evidence="2">Uncharacterized protein</fullName>
    </submittedName>
</protein>
<reference evidence="2 3" key="1">
    <citation type="journal article" date="2012" name="Int. J. Syst. Evol. Microbiol.">
        <title>Vibrio caribbeanicus sp. nov., isolated from the marine sponge Scleritoderma cyanea.</title>
        <authorList>
            <person name="Hoffmann M."/>
            <person name="Monday S.R."/>
            <person name="Allard M.W."/>
            <person name="Strain E.A."/>
            <person name="Whittaker P."/>
            <person name="Naum M."/>
            <person name="McCarthy P.J."/>
            <person name="Lopez J.V."/>
            <person name="Fischer M."/>
            <person name="Brown E.W."/>
        </authorList>
    </citation>
    <scope>NUCLEOTIDE SEQUENCE [LARGE SCALE GENOMIC DNA]</scope>
    <source>
        <strain evidence="2 3">ATCC BAA-2122</strain>
    </source>
</reference>